<name>A0A8C9K9A8_PANTA</name>
<dbReference type="SUPFAM" id="SSF52402">
    <property type="entry name" value="Adenine nucleotide alpha hydrolases-like"/>
    <property type="match status" value="1"/>
</dbReference>
<protein>
    <submittedName>
        <fullName evidence="1">tRNA mitochondrial 2-thiouridylase</fullName>
    </submittedName>
</protein>
<proteinExistence type="predicted"/>
<dbReference type="GO" id="GO:0005739">
    <property type="term" value="C:mitochondrion"/>
    <property type="evidence" value="ECO:0007669"/>
    <property type="project" value="TreeGrafter"/>
</dbReference>
<dbReference type="PANTHER" id="PTHR11933:SF5">
    <property type="entry name" value="MITOCHONDRIAL TRNA-SPECIFIC 2-THIOURIDYLASE 1"/>
    <property type="match status" value="1"/>
</dbReference>
<dbReference type="InterPro" id="IPR014729">
    <property type="entry name" value="Rossmann-like_a/b/a_fold"/>
</dbReference>
<keyword evidence="2" id="KW-1185">Reference proteome</keyword>
<reference evidence="1" key="1">
    <citation type="submission" date="2025-08" db="UniProtKB">
        <authorList>
            <consortium name="Ensembl"/>
        </authorList>
    </citation>
    <scope>IDENTIFICATION</scope>
</reference>
<evidence type="ECO:0000313" key="1">
    <source>
        <dbReference type="Ensembl" id="ENSPTIP00000014856.1"/>
    </source>
</evidence>
<reference evidence="1" key="2">
    <citation type="submission" date="2025-09" db="UniProtKB">
        <authorList>
            <consortium name="Ensembl"/>
        </authorList>
    </citation>
    <scope>IDENTIFICATION</scope>
</reference>
<dbReference type="Pfam" id="PF03054">
    <property type="entry name" value="tRNA_Me_trans"/>
    <property type="match status" value="1"/>
</dbReference>
<dbReference type="PANTHER" id="PTHR11933">
    <property type="entry name" value="TRNA 5-METHYLAMINOMETHYL-2-THIOURIDYLATE -METHYLTRANSFERASE"/>
    <property type="match status" value="1"/>
</dbReference>
<dbReference type="AlphaFoldDB" id="A0A8C9K9A8"/>
<dbReference type="GeneTree" id="ENSGT00390000014323"/>
<dbReference type="Ensembl" id="ENSPTIT00000018973.1">
    <property type="protein sequence ID" value="ENSPTIP00000014856.1"/>
    <property type="gene ID" value="ENSPTIG00000014122.1"/>
</dbReference>
<dbReference type="Gene3D" id="3.40.50.620">
    <property type="entry name" value="HUPs"/>
    <property type="match status" value="1"/>
</dbReference>
<organism evidence="1 2">
    <name type="scientific">Panthera tigris altaica</name>
    <name type="common">Siberian tiger</name>
    <dbReference type="NCBI Taxonomy" id="74533"/>
    <lineage>
        <taxon>Eukaryota</taxon>
        <taxon>Metazoa</taxon>
        <taxon>Chordata</taxon>
        <taxon>Craniata</taxon>
        <taxon>Vertebrata</taxon>
        <taxon>Euteleostomi</taxon>
        <taxon>Mammalia</taxon>
        <taxon>Eutheria</taxon>
        <taxon>Laurasiatheria</taxon>
        <taxon>Carnivora</taxon>
        <taxon>Feliformia</taxon>
        <taxon>Felidae</taxon>
        <taxon>Pantherinae</taxon>
        <taxon>Panthera</taxon>
    </lineage>
</organism>
<sequence length="88" mass="10163">LVVWLIIDSDLCLLPSPGYQVTGVFMKNWDSLDEHGVCTADRDCEDAYRVCQILDIPFHQVSYVKEYWNDVFRCACDWDLVQVLSLSS</sequence>
<evidence type="ECO:0000313" key="2">
    <source>
        <dbReference type="Proteomes" id="UP000675900"/>
    </source>
</evidence>
<gene>
    <name evidence="1" type="primary">TRMU</name>
</gene>
<accession>A0A8C9K9A8</accession>
<dbReference type="Proteomes" id="UP000675900">
    <property type="component" value="Unassembled WGS sequence"/>
</dbReference>
<dbReference type="GO" id="GO:0002143">
    <property type="term" value="P:tRNA wobble position uridine thiolation"/>
    <property type="evidence" value="ECO:0007669"/>
    <property type="project" value="TreeGrafter"/>
</dbReference>